<keyword evidence="3" id="KW-1185">Reference proteome</keyword>
<comment type="caution">
    <text evidence="2">The sequence shown here is derived from an EMBL/GenBank/DDBJ whole genome shotgun (WGS) entry which is preliminary data.</text>
</comment>
<dbReference type="Proteomes" id="UP001312865">
    <property type="component" value="Unassembled WGS sequence"/>
</dbReference>
<accession>A0ABU8HFR8</accession>
<organism evidence="2 3">
    <name type="scientific">Bacillus spongiae</name>
    <dbReference type="NCBI Taxonomy" id="2683610"/>
    <lineage>
        <taxon>Bacteria</taxon>
        <taxon>Bacillati</taxon>
        <taxon>Bacillota</taxon>
        <taxon>Bacilli</taxon>
        <taxon>Bacillales</taxon>
        <taxon>Bacillaceae</taxon>
        <taxon>Bacillus</taxon>
    </lineage>
</organism>
<reference evidence="2 3" key="1">
    <citation type="journal article" date="2018" name="J. Microbiol.">
        <title>Bacillus spongiae sp. nov., isolated from sponge of Jeju Island.</title>
        <authorList>
            <person name="Lee G.E."/>
            <person name="Im W.T."/>
            <person name="Park J.S."/>
        </authorList>
    </citation>
    <scope>NUCLEOTIDE SEQUENCE [LARGE SCALE GENOMIC DNA]</scope>
    <source>
        <strain evidence="2 3">135PIL107-10</strain>
    </source>
</reference>
<protein>
    <submittedName>
        <fullName evidence="2">Uncharacterized protein</fullName>
    </submittedName>
</protein>
<sequence length="71" mass="8174">MIWIILLTPFLLVLIYAGWHDWKGKKYSQQRAQNDNEDQAYVEAHIAINHNRHSSHYSNHSNPGSNDSGGQ</sequence>
<gene>
    <name evidence="2" type="ORF">WAK64_13250</name>
</gene>
<evidence type="ECO:0000256" key="1">
    <source>
        <dbReference type="SAM" id="MobiDB-lite"/>
    </source>
</evidence>
<dbReference type="EMBL" id="JBBAXC010000010">
    <property type="protein sequence ID" value="MEI5908021.1"/>
    <property type="molecule type" value="Genomic_DNA"/>
</dbReference>
<evidence type="ECO:0000313" key="2">
    <source>
        <dbReference type="EMBL" id="MEI5908021.1"/>
    </source>
</evidence>
<proteinExistence type="predicted"/>
<name>A0ABU8HFR8_9BACI</name>
<feature type="region of interest" description="Disordered" evidence="1">
    <location>
        <begin position="52"/>
        <end position="71"/>
    </location>
</feature>
<evidence type="ECO:0000313" key="3">
    <source>
        <dbReference type="Proteomes" id="UP001312865"/>
    </source>
</evidence>
<dbReference type="RefSeq" id="WP_336587462.1">
    <property type="nucleotide sequence ID" value="NZ_JBBAXC010000010.1"/>
</dbReference>
<feature type="compositionally biased region" description="Low complexity" evidence="1">
    <location>
        <begin position="56"/>
        <end position="71"/>
    </location>
</feature>